<dbReference type="PROSITE" id="PS50880">
    <property type="entry name" value="TOPRIM"/>
    <property type="match status" value="1"/>
</dbReference>
<dbReference type="GO" id="GO:0000166">
    <property type="term" value="F:nucleotide binding"/>
    <property type="evidence" value="ECO:0007669"/>
    <property type="project" value="InterPro"/>
</dbReference>
<dbReference type="GO" id="GO:0008270">
    <property type="term" value="F:zinc ion binding"/>
    <property type="evidence" value="ECO:0007669"/>
    <property type="project" value="UniProtKB-KW"/>
</dbReference>
<comment type="similarity">
    <text evidence="3 12">Belongs to the type IA topoisomerase family.</text>
</comment>
<proteinExistence type="inferred from homology"/>
<keyword evidence="10 12" id="KW-0238">DNA-binding</keyword>
<evidence type="ECO:0000256" key="4">
    <source>
        <dbReference type="ARBA" id="ARBA00022723"/>
    </source>
</evidence>
<dbReference type="HAMAP" id="MF_00952">
    <property type="entry name" value="Topoisom_1_prok"/>
    <property type="match status" value="1"/>
</dbReference>
<dbReference type="InterPro" id="IPR013824">
    <property type="entry name" value="Topo_IA_cen_sub1"/>
</dbReference>
<feature type="site" description="Interaction with DNA" evidence="12">
    <location>
        <position position="313"/>
    </location>
</feature>
<gene>
    <name evidence="12" type="primary">topA</name>
    <name evidence="16" type="ORF">L6E24_00760</name>
</gene>
<evidence type="ECO:0000256" key="9">
    <source>
        <dbReference type="ARBA" id="ARBA00023029"/>
    </source>
</evidence>
<keyword evidence="8" id="KW-0460">Magnesium</keyword>
<dbReference type="InterPro" id="IPR003602">
    <property type="entry name" value="Topo_IA_DNA-bd_dom"/>
</dbReference>
<evidence type="ECO:0000259" key="15">
    <source>
        <dbReference type="PROSITE" id="PS52039"/>
    </source>
</evidence>
<dbReference type="GO" id="GO:0003917">
    <property type="term" value="F:DNA topoisomerase type I (single strand cut, ATP-independent) activity"/>
    <property type="evidence" value="ECO:0007669"/>
    <property type="project" value="UniProtKB-UniRule"/>
</dbReference>
<dbReference type="Pfam" id="PF01751">
    <property type="entry name" value="Toprim"/>
    <property type="match status" value="1"/>
</dbReference>
<dbReference type="InterPro" id="IPR000380">
    <property type="entry name" value="Topo_IA"/>
</dbReference>
<dbReference type="InterPro" id="IPR023405">
    <property type="entry name" value="Topo_IA_core_domain"/>
</dbReference>
<feature type="active site" description="O-(5'-phospho-DNA)-tyrosine intermediate" evidence="12">
    <location>
        <position position="311"/>
    </location>
</feature>
<evidence type="ECO:0000256" key="10">
    <source>
        <dbReference type="ARBA" id="ARBA00023125"/>
    </source>
</evidence>
<feature type="domain" description="Toprim" evidence="14">
    <location>
        <begin position="1"/>
        <end position="136"/>
    </location>
</feature>
<dbReference type="CDD" id="cd00186">
    <property type="entry name" value="TOP1Ac"/>
    <property type="match status" value="1"/>
</dbReference>
<dbReference type="Gene3D" id="1.10.290.10">
    <property type="entry name" value="Topoisomerase I, domain 4"/>
    <property type="match status" value="1"/>
</dbReference>
<evidence type="ECO:0000256" key="1">
    <source>
        <dbReference type="ARBA" id="ARBA00000213"/>
    </source>
</evidence>
<dbReference type="Gene3D" id="2.70.20.10">
    <property type="entry name" value="Topoisomerase I, domain 3"/>
    <property type="match status" value="1"/>
</dbReference>
<comment type="cofactor">
    <cofactor evidence="2">
        <name>Mg(2+)</name>
        <dbReference type="ChEBI" id="CHEBI:18420"/>
    </cofactor>
</comment>
<keyword evidence="9 12" id="KW-0799">Topoisomerase</keyword>
<feature type="site" description="Interaction with DNA" evidence="12">
    <location>
        <position position="168"/>
    </location>
</feature>
<keyword evidence="11 12" id="KW-0413">Isomerase</keyword>
<dbReference type="SUPFAM" id="SSF56712">
    <property type="entry name" value="Prokaryotic type I DNA topoisomerase"/>
    <property type="match status" value="1"/>
</dbReference>
<evidence type="ECO:0000313" key="16">
    <source>
        <dbReference type="EMBL" id="UUX92691.1"/>
    </source>
</evidence>
<dbReference type="FunFam" id="1.10.290.10:FF:000003">
    <property type="entry name" value="DNA topoisomerase"/>
    <property type="match status" value="1"/>
</dbReference>
<dbReference type="PRINTS" id="PR00417">
    <property type="entry name" value="PRTPISMRASEI"/>
</dbReference>
<dbReference type="GO" id="GO:0005694">
    <property type="term" value="C:chromosome"/>
    <property type="evidence" value="ECO:0007669"/>
    <property type="project" value="InterPro"/>
</dbReference>
<dbReference type="Gene3D" id="1.10.460.10">
    <property type="entry name" value="Topoisomerase I, domain 2"/>
    <property type="match status" value="1"/>
</dbReference>
<dbReference type="EMBL" id="CP096115">
    <property type="protein sequence ID" value="UUX92691.1"/>
    <property type="molecule type" value="Genomic_DNA"/>
</dbReference>
<comment type="catalytic activity">
    <reaction evidence="1 12">
        <text>ATP-independent breakage of single-stranded DNA, followed by passage and rejoining.</text>
        <dbReference type="EC" id="5.6.2.1"/>
    </reaction>
</comment>
<dbReference type="SUPFAM" id="SSF47794">
    <property type="entry name" value="Rad51 N-terminal domain-like"/>
    <property type="match status" value="1"/>
</dbReference>
<dbReference type="PROSITE" id="PS52039">
    <property type="entry name" value="TOPO_IA_2"/>
    <property type="match status" value="1"/>
</dbReference>
<dbReference type="SMART" id="SM00493">
    <property type="entry name" value="TOPRIM"/>
    <property type="match status" value="1"/>
</dbReference>
<dbReference type="InterPro" id="IPR013498">
    <property type="entry name" value="Topo_IA_Znf"/>
</dbReference>
<dbReference type="GO" id="GO:0003677">
    <property type="term" value="F:DNA binding"/>
    <property type="evidence" value="ECO:0007669"/>
    <property type="project" value="UniProtKB-KW"/>
</dbReference>
<evidence type="ECO:0000256" key="8">
    <source>
        <dbReference type="ARBA" id="ARBA00022842"/>
    </source>
</evidence>
<dbReference type="NCBIfam" id="NF005555">
    <property type="entry name" value="PRK07220.1"/>
    <property type="match status" value="1"/>
</dbReference>
<dbReference type="PROSITE" id="PS00396">
    <property type="entry name" value="TOPO_IA_1"/>
    <property type="match status" value="1"/>
</dbReference>
<dbReference type="SMART" id="SM00436">
    <property type="entry name" value="TOP1Bc"/>
    <property type="match status" value="1"/>
</dbReference>
<feature type="domain" description="Topo IA-type catalytic" evidence="15">
    <location>
        <begin position="154"/>
        <end position="563"/>
    </location>
</feature>
<dbReference type="CDD" id="cd03362">
    <property type="entry name" value="TOPRIM_TopoIA_TopoIII"/>
    <property type="match status" value="1"/>
</dbReference>
<dbReference type="InterPro" id="IPR013826">
    <property type="entry name" value="Topo_IA_cen_sub3"/>
</dbReference>
<dbReference type="KEGG" id="mend:L6E24_00760"/>
<dbReference type="SMART" id="SM00437">
    <property type="entry name" value="TOP1Ac"/>
    <property type="match status" value="1"/>
</dbReference>
<feature type="site" description="Interaction with DNA" evidence="12">
    <location>
        <position position="497"/>
    </location>
</feature>
<dbReference type="Proteomes" id="UP001060368">
    <property type="component" value="Chromosome"/>
</dbReference>
<dbReference type="InterPro" id="IPR028612">
    <property type="entry name" value="Topoisom_1_IA"/>
</dbReference>
<feature type="region of interest" description="Disordered" evidence="13">
    <location>
        <begin position="350"/>
        <end position="372"/>
    </location>
</feature>
<dbReference type="InterPro" id="IPR010995">
    <property type="entry name" value="DNA_repair_Rad51/TF_NusA_a-hlx"/>
</dbReference>
<evidence type="ECO:0000256" key="5">
    <source>
        <dbReference type="ARBA" id="ARBA00022737"/>
    </source>
</evidence>
<evidence type="ECO:0000256" key="11">
    <source>
        <dbReference type="ARBA" id="ARBA00023235"/>
    </source>
</evidence>
<dbReference type="PANTHER" id="PTHR11390">
    <property type="entry name" value="PROKARYOTIC DNA TOPOISOMERASE"/>
    <property type="match status" value="1"/>
</dbReference>
<evidence type="ECO:0000313" key="17">
    <source>
        <dbReference type="Proteomes" id="UP001060368"/>
    </source>
</evidence>
<dbReference type="EC" id="5.6.2.1" evidence="12"/>
<feature type="site" description="Interaction with DNA" evidence="12">
    <location>
        <position position="49"/>
    </location>
</feature>
<dbReference type="InterPro" id="IPR034144">
    <property type="entry name" value="TOPRIM_TopoIII"/>
</dbReference>
<dbReference type="InterPro" id="IPR006171">
    <property type="entry name" value="TOPRIM_dom"/>
</dbReference>
<protein>
    <recommendedName>
        <fullName evidence="12">DNA topoisomerase 1</fullName>
        <ecNumber evidence="12">5.6.2.1</ecNumber>
    </recommendedName>
    <alternativeName>
        <fullName evidence="12">DNA topoisomerase I</fullName>
    </alternativeName>
</protein>
<feature type="site" description="Interaction with DNA" evidence="12">
    <location>
        <position position="164"/>
    </location>
</feature>
<dbReference type="Gene3D" id="3.30.65.10">
    <property type="entry name" value="Bacterial Topoisomerase I, domain 1"/>
    <property type="match status" value="1"/>
</dbReference>
<evidence type="ECO:0000259" key="14">
    <source>
        <dbReference type="PROSITE" id="PS50880"/>
    </source>
</evidence>
<keyword evidence="4" id="KW-0479">Metal-binding</keyword>
<comment type="caution">
    <text evidence="12">Lacks conserved residue(s) required for the propagation of feature annotation.</text>
</comment>
<comment type="function">
    <text evidence="12">Releases the supercoiling and torsional tension of DNA, which is introduced during the DNA replication and transcription, by transiently cleaving and rejoining one strand of the DNA duplex. Introduces a single-strand break via transesterification at a target site in duplex DNA. The scissile phosphodiester is attacked by the catalytic tyrosine of the enzyme, resulting in the formation of a DNA-(5'-phosphotyrosyl)-enzyme intermediate and the expulsion of a 3'-OH DNA strand. The free DNA strand then undergoes passage around the unbroken strand, thus removing DNA supercoils. Finally, in the religation step, the DNA 3'-OH attacks the covalent intermediate to expel the active-site tyrosine and restore the DNA phosphodiester backbone.</text>
</comment>
<dbReference type="GeneID" id="74306181"/>
<dbReference type="InterPro" id="IPR023406">
    <property type="entry name" value="Topo_IA_AS"/>
</dbReference>
<dbReference type="InterPro" id="IPR013825">
    <property type="entry name" value="Topo_IA_cen_sub2"/>
</dbReference>
<evidence type="ECO:0000256" key="2">
    <source>
        <dbReference type="ARBA" id="ARBA00001946"/>
    </source>
</evidence>
<evidence type="ECO:0000256" key="12">
    <source>
        <dbReference type="HAMAP-Rule" id="MF_00952"/>
    </source>
</evidence>
<dbReference type="InterPro" id="IPR003601">
    <property type="entry name" value="Topo_IA_2"/>
</dbReference>
<comment type="subunit">
    <text evidence="12">Monomer.</text>
</comment>
<organism evidence="16 17">
    <name type="scientific">Methanoplanus endosymbiosus</name>
    <dbReference type="NCBI Taxonomy" id="33865"/>
    <lineage>
        <taxon>Archaea</taxon>
        <taxon>Methanobacteriati</taxon>
        <taxon>Methanobacteriota</taxon>
        <taxon>Stenosarchaea group</taxon>
        <taxon>Methanomicrobia</taxon>
        <taxon>Methanomicrobiales</taxon>
        <taxon>Methanomicrobiaceae</taxon>
        <taxon>Methanoplanus</taxon>
    </lineage>
</organism>
<dbReference type="PANTHER" id="PTHR11390:SF26">
    <property type="entry name" value="DNA TOPOISOMERASE 1"/>
    <property type="match status" value="1"/>
</dbReference>
<evidence type="ECO:0000256" key="6">
    <source>
        <dbReference type="ARBA" id="ARBA00022771"/>
    </source>
</evidence>
<keyword evidence="7" id="KW-0862">Zinc</keyword>
<accession>A0A9E7PPX3</accession>
<dbReference type="InterPro" id="IPR013497">
    <property type="entry name" value="Topo_IA_cen"/>
</dbReference>
<dbReference type="NCBIfam" id="NF011532">
    <property type="entry name" value="PRK14973.1"/>
    <property type="match status" value="1"/>
</dbReference>
<dbReference type="GO" id="GO:0006265">
    <property type="term" value="P:DNA topological change"/>
    <property type="evidence" value="ECO:0007669"/>
    <property type="project" value="UniProtKB-UniRule"/>
</dbReference>
<dbReference type="GO" id="GO:0006310">
    <property type="term" value="P:DNA recombination"/>
    <property type="evidence" value="ECO:0007669"/>
    <property type="project" value="TreeGrafter"/>
</dbReference>
<dbReference type="GO" id="GO:0006281">
    <property type="term" value="P:DNA repair"/>
    <property type="evidence" value="ECO:0007669"/>
    <property type="project" value="TreeGrafter"/>
</dbReference>
<dbReference type="RefSeq" id="WP_257742835.1">
    <property type="nucleotide sequence ID" value="NZ_CP096115.1"/>
</dbReference>
<dbReference type="AlphaFoldDB" id="A0A9E7PPX3"/>
<keyword evidence="17" id="KW-1185">Reference proteome</keyword>
<name>A0A9E7PPX3_9EURY</name>
<reference evidence="16" key="1">
    <citation type="submission" date="2022-04" db="EMBL/GenBank/DDBJ databases">
        <title>Complete genome of Methanoplanus endosymbiosus DSM 3599.</title>
        <authorList>
            <person name="Chen S.-C."/>
            <person name="You Y.-T."/>
            <person name="Zhou Y.-Z."/>
            <person name="Lai M.-C."/>
        </authorList>
    </citation>
    <scope>NUCLEOTIDE SEQUENCE</scope>
    <source>
        <strain evidence="16">DSM 3599</strain>
    </source>
</reference>
<keyword evidence="5" id="KW-0677">Repeat</keyword>
<dbReference type="Pfam" id="PF01131">
    <property type="entry name" value="Topoisom_bac"/>
    <property type="match status" value="1"/>
</dbReference>
<feature type="region of interest" description="Interaction with DNA" evidence="12">
    <location>
        <begin position="192"/>
        <end position="197"/>
    </location>
</feature>
<evidence type="ECO:0000256" key="7">
    <source>
        <dbReference type="ARBA" id="ARBA00022833"/>
    </source>
</evidence>
<keyword evidence="6" id="KW-0863">Zinc-finger</keyword>
<evidence type="ECO:0000256" key="3">
    <source>
        <dbReference type="ARBA" id="ARBA00009446"/>
    </source>
</evidence>
<dbReference type="Pfam" id="PF01396">
    <property type="entry name" value="Zn_ribbon_Top1"/>
    <property type="match status" value="1"/>
</dbReference>
<evidence type="ECO:0000256" key="13">
    <source>
        <dbReference type="SAM" id="MobiDB-lite"/>
    </source>
</evidence>
<dbReference type="Gene3D" id="3.40.50.140">
    <property type="match status" value="1"/>
</dbReference>
<sequence length="935" mass="105638">MHLIIAEKNIAAQRIAGFLNSSGNPKTEKDNNVSIYRFDDKVALGLRGHVVEVDFEDGYKNWRSETHTPRTLIDAGIIRVPTEKKIVALIKKLSRKADLVTIATDYDREGELIGKEAYEIVREANKKVPVNRARFSAITMQEISAAFDNPTEIDFDLAAAGEARQEIDLVWGASLTRFISIAAKRGGKNILSVGRVQSPTLAMIVDREKEISEFIPVPYWMLSIISKKDEEQFEARHTHGKFDLKEEAEKALSGTKGPVLVKEKKEGSRTDKAPAPFDTTGYIVAASRLGLSASSAMRVAEDLYMNGFISYPRTDNTVYPDSLDLKGILNELKKSFRRDTEWVIANMRDTPTKGKKTSTDHPPIHPTGAAKPGDLDEKSWKVYELIVRRFLATLSPDARWKTLKYLFDAGGEEYTSTGQRLEYEGYRMVYQYSQARDQALPDLSEGEKLPLADTVLEEKETQPPPRYSQSKLIQQMEELGLGTKSTRHEVIGKLVSRRYVEDNPLKPTQVGMAVTESLEKHATLITKPDMTRTIEGHMEEIKKASRSKDEAVNESRSMLNQIFDDLEKNEEVIGEEIMDRTAEERIVGKCPICGSNLMIRTTKGMAQFVGCTNYPDCSFNLNLPSVQWGKAIRDDVNICDQHNLNYVKLIRAGARPWEIGCPLCNHIRSNIDALEMMDSVNSEVIRKMHENHIYSVFEISKLPVAEIAAKMSFSDKQAFEFKREADGVLEELRKRSEVKKFVRKTIPPKKGRSHSKVSNGLFSLDITDLGRLSCANKDALKTLKLNDEEAEKLIFEAKLIHNKAIFKEMGIPAISINKYFKSGFIDPDNLVRIHPAYLSYKSGINIDTVHKHVNIVCEKKGITPPPGMSRKTFEKGRTELMSLKGFEEEMLDKMYYAGVLNFKTLVEAEADKLSEITKISRKKIMDFKKEAEKNK</sequence>